<dbReference type="InterPro" id="IPR001876">
    <property type="entry name" value="Znf_RanBP2"/>
</dbReference>
<name>A0A814QTT6_9BILA</name>
<dbReference type="AlphaFoldDB" id="A0A814QTT6"/>
<keyword evidence="2" id="KW-0863">Zinc-finger</keyword>
<evidence type="ECO:0000313" key="6">
    <source>
        <dbReference type="Proteomes" id="UP000663879"/>
    </source>
</evidence>
<evidence type="ECO:0000313" key="5">
    <source>
        <dbReference type="EMBL" id="CAF1124404.1"/>
    </source>
</evidence>
<dbReference type="EMBL" id="CAJNOC010009064">
    <property type="protein sequence ID" value="CAF1124404.1"/>
    <property type="molecule type" value="Genomic_DNA"/>
</dbReference>
<evidence type="ECO:0000256" key="1">
    <source>
        <dbReference type="ARBA" id="ARBA00022723"/>
    </source>
</evidence>
<proteinExistence type="predicted"/>
<feature type="domain" description="RanBP2-type" evidence="4">
    <location>
        <begin position="215"/>
        <end position="234"/>
    </location>
</feature>
<reference evidence="5" key="1">
    <citation type="submission" date="2021-02" db="EMBL/GenBank/DDBJ databases">
        <authorList>
            <person name="Nowell W R."/>
        </authorList>
    </citation>
    <scope>NUCLEOTIDE SEQUENCE</scope>
    <source>
        <strain evidence="5">Ploen Becks lab</strain>
    </source>
</reference>
<evidence type="ECO:0000259" key="4">
    <source>
        <dbReference type="PROSITE" id="PS01358"/>
    </source>
</evidence>
<dbReference type="GO" id="GO:0008270">
    <property type="term" value="F:zinc ion binding"/>
    <property type="evidence" value="ECO:0007669"/>
    <property type="project" value="UniProtKB-KW"/>
</dbReference>
<dbReference type="Proteomes" id="UP000663879">
    <property type="component" value="Unassembled WGS sequence"/>
</dbReference>
<keyword evidence="3" id="KW-0862">Zinc</keyword>
<evidence type="ECO:0000256" key="3">
    <source>
        <dbReference type="ARBA" id="ARBA00022833"/>
    </source>
</evidence>
<gene>
    <name evidence="5" type="ORF">OXX778_LOCUS22190</name>
</gene>
<comment type="caution">
    <text evidence="5">The sequence shown here is derived from an EMBL/GenBank/DDBJ whole genome shotgun (WGS) entry which is preliminary data.</text>
</comment>
<dbReference type="OrthoDB" id="10659658at2759"/>
<sequence length="269" mass="30724">MSFLNETLSPIQGRTNLRIDRTNEKLSIGNHDVRYRPYPIQRPNEAKNASHFYNASLAKLISLSESFRSLFSCKNSNETKNQSVNNIANFERSRSTKKVQFNIKPNFLESENYEYSDESYLFYCSSGVSASSNCFNITSSSILKKDTKNNDLLNVLSRWTCSNCLTKHNIDRELCSVCGMVTNKLTSVSNLNAKTKPGALKLSNSNKQLNLFKVWQCDYCSYANQISDVLCSNCRALKQSKTNKSNMVGYDNIKKRNKVEIIENKENRF</sequence>
<accession>A0A814QTT6</accession>
<keyword evidence="1" id="KW-0479">Metal-binding</keyword>
<organism evidence="5 6">
    <name type="scientific">Brachionus calyciflorus</name>
    <dbReference type="NCBI Taxonomy" id="104777"/>
    <lineage>
        <taxon>Eukaryota</taxon>
        <taxon>Metazoa</taxon>
        <taxon>Spiralia</taxon>
        <taxon>Gnathifera</taxon>
        <taxon>Rotifera</taxon>
        <taxon>Eurotatoria</taxon>
        <taxon>Monogononta</taxon>
        <taxon>Pseudotrocha</taxon>
        <taxon>Ploima</taxon>
        <taxon>Brachionidae</taxon>
        <taxon>Brachionus</taxon>
    </lineage>
</organism>
<protein>
    <recommendedName>
        <fullName evidence="4">RanBP2-type domain-containing protein</fullName>
    </recommendedName>
</protein>
<evidence type="ECO:0000256" key="2">
    <source>
        <dbReference type="ARBA" id="ARBA00022771"/>
    </source>
</evidence>
<keyword evidence="6" id="KW-1185">Reference proteome</keyword>
<dbReference type="PROSITE" id="PS01358">
    <property type="entry name" value="ZF_RANBP2_1"/>
    <property type="match status" value="1"/>
</dbReference>